<evidence type="ECO:0000313" key="4">
    <source>
        <dbReference type="EMBL" id="MDC8011569.1"/>
    </source>
</evidence>
<sequence>MRITRNTLIRRTCFVAAVAAGVVLAGCNRDKASTSAPAAVAQLDGAAQKRAADTISQPAWLRERLPEHTVAYLRLPTLWGLMSAPNGRALDGALASEAHTKAIAALRDAAAKDPLLVQAGIAPFTALALDDLAGPVEVAVIDTSDIANPASNILVSLPFDIADVATMNARLAATGAPVLKAPLDANGKGELATKGYVQFDAATKHLYVLSGMAASAFALDGFVKQLGEKRAHAMHEVEKTFDTSGQGLFFWMSLKGVMGMASAQLPAAKPGTAVRDLLDKSQAVAFGWGTVGGRGKFQVQFIAPQSKLFGYLAQDGYKTDIKAAGNPSWAVTMRLPSRAQFDAFVGNLDADFGAGTKAAYDKANDELKTAFGFEVKDLAGLFGPELVTFEDAAGTYSAVRTVDRAALYARLDDLVARFKWKHETVKSGKATMHHVYVPGIDIAKSLADEKAAPETTAKATAWLQLYTRMGTHLYWTEEGDWLVFGQVPQALGDRAAAKLDTDIGDWLRTQQSYDPASTLIGGAVTTRNANQKIYYAYLAVLQSISDALGQPTSLADLPNAASLGLPLDGALGLTFDLTPNRAGFSVTYEQSPAEAILSAGGGVMAIAVVGIVAAIAIPAYQDYTIRAQVSGTIADAGPLKLAIAEYYAKRKKLPATDDDLDGPAFGESLKYLDHYYTDQGTIVLAFGDEANKAVHGQTLTLAPYKLGGELVWRCGDAQIADDAEPISDSEETTTVPAKYLPAGCR</sequence>
<name>A0A9X3YH46_9GAMM</name>
<keyword evidence="5" id="KW-1185">Reference proteome</keyword>
<keyword evidence="2" id="KW-0812">Transmembrane</keyword>
<evidence type="ECO:0000256" key="1">
    <source>
        <dbReference type="ARBA" id="ARBA00005233"/>
    </source>
</evidence>
<dbReference type="AlphaFoldDB" id="A0A9X3YH46"/>
<evidence type="ECO:0000256" key="2">
    <source>
        <dbReference type="SAM" id="Phobius"/>
    </source>
</evidence>
<reference evidence="4" key="1">
    <citation type="submission" date="2023-02" db="EMBL/GenBank/DDBJ databases">
        <title>Tahibacter soli sp. nov. isolated from soil.</title>
        <authorList>
            <person name="Baek J.H."/>
            <person name="Lee J.K."/>
            <person name="Choi D.G."/>
            <person name="Jeon C.O."/>
        </authorList>
    </citation>
    <scope>NUCLEOTIDE SEQUENCE</scope>
    <source>
        <strain evidence="4">BL</strain>
    </source>
</reference>
<keyword evidence="3" id="KW-0732">Signal</keyword>
<feature type="transmembrane region" description="Helical" evidence="2">
    <location>
        <begin position="595"/>
        <end position="617"/>
    </location>
</feature>
<comment type="similarity">
    <text evidence="1">Belongs to the N-Me-Phe pilin family.</text>
</comment>
<protein>
    <submittedName>
        <fullName evidence="4">Pilin</fullName>
    </submittedName>
</protein>
<dbReference type="InterPro" id="IPR045584">
    <property type="entry name" value="Pilin-like"/>
</dbReference>
<keyword evidence="2" id="KW-1133">Transmembrane helix</keyword>
<feature type="signal peptide" evidence="3">
    <location>
        <begin position="1"/>
        <end position="25"/>
    </location>
</feature>
<dbReference type="Gene3D" id="3.30.700.10">
    <property type="entry name" value="Glycoprotein, Type 4 Pilin"/>
    <property type="match status" value="1"/>
</dbReference>
<dbReference type="RefSeq" id="WP_263542785.1">
    <property type="nucleotide sequence ID" value="NZ_JAOVZO020000003.1"/>
</dbReference>
<organism evidence="4 5">
    <name type="scientific">Tahibacter soli</name>
    <dbReference type="NCBI Taxonomy" id="2983605"/>
    <lineage>
        <taxon>Bacteria</taxon>
        <taxon>Pseudomonadati</taxon>
        <taxon>Pseudomonadota</taxon>
        <taxon>Gammaproteobacteria</taxon>
        <taxon>Lysobacterales</taxon>
        <taxon>Rhodanobacteraceae</taxon>
        <taxon>Tahibacter</taxon>
    </lineage>
</organism>
<dbReference type="GO" id="GO:0007155">
    <property type="term" value="P:cell adhesion"/>
    <property type="evidence" value="ECO:0007669"/>
    <property type="project" value="InterPro"/>
</dbReference>
<comment type="caution">
    <text evidence="4">The sequence shown here is derived from an EMBL/GenBank/DDBJ whole genome shotgun (WGS) entry which is preliminary data.</text>
</comment>
<feature type="chain" id="PRO_5040923238" evidence="3">
    <location>
        <begin position="26"/>
        <end position="745"/>
    </location>
</feature>
<dbReference type="GO" id="GO:0009289">
    <property type="term" value="C:pilus"/>
    <property type="evidence" value="ECO:0007669"/>
    <property type="project" value="InterPro"/>
</dbReference>
<proteinExistence type="inferred from homology"/>
<dbReference type="Proteomes" id="UP001139971">
    <property type="component" value="Unassembled WGS sequence"/>
</dbReference>
<dbReference type="SUPFAM" id="SSF54523">
    <property type="entry name" value="Pili subunits"/>
    <property type="match status" value="1"/>
</dbReference>
<dbReference type="Pfam" id="PF00114">
    <property type="entry name" value="Pilin"/>
    <property type="match status" value="1"/>
</dbReference>
<dbReference type="InterPro" id="IPR001082">
    <property type="entry name" value="Pilin"/>
</dbReference>
<accession>A0A9X3YH46</accession>
<evidence type="ECO:0000256" key="3">
    <source>
        <dbReference type="SAM" id="SignalP"/>
    </source>
</evidence>
<dbReference type="PROSITE" id="PS51257">
    <property type="entry name" value="PROKAR_LIPOPROTEIN"/>
    <property type="match status" value="1"/>
</dbReference>
<dbReference type="EMBL" id="JAOVZO020000003">
    <property type="protein sequence ID" value="MDC8011569.1"/>
    <property type="molecule type" value="Genomic_DNA"/>
</dbReference>
<gene>
    <name evidence="4" type="ORF">OD750_003310</name>
</gene>
<evidence type="ECO:0000313" key="5">
    <source>
        <dbReference type="Proteomes" id="UP001139971"/>
    </source>
</evidence>
<keyword evidence="2" id="KW-0472">Membrane</keyword>